<organism evidence="1">
    <name type="scientific">marine metagenome</name>
    <dbReference type="NCBI Taxonomy" id="408172"/>
    <lineage>
        <taxon>unclassified sequences</taxon>
        <taxon>metagenomes</taxon>
        <taxon>ecological metagenomes</taxon>
    </lineage>
</organism>
<dbReference type="EMBL" id="UINC01057908">
    <property type="protein sequence ID" value="SVB79570.1"/>
    <property type="molecule type" value="Genomic_DNA"/>
</dbReference>
<dbReference type="AlphaFoldDB" id="A0A382GX04"/>
<protein>
    <submittedName>
        <fullName evidence="1">Uncharacterized protein</fullName>
    </submittedName>
</protein>
<feature type="non-terminal residue" evidence="1">
    <location>
        <position position="30"/>
    </location>
</feature>
<gene>
    <name evidence="1" type="ORF">METZ01_LOCUS232424</name>
</gene>
<accession>A0A382GX04</accession>
<name>A0A382GX04_9ZZZZ</name>
<sequence>MSEVFTIPSTIHHAQLEFGRFICHMLLVQT</sequence>
<reference evidence="1" key="1">
    <citation type="submission" date="2018-05" db="EMBL/GenBank/DDBJ databases">
        <authorList>
            <person name="Lanie J.A."/>
            <person name="Ng W.-L."/>
            <person name="Kazmierczak K.M."/>
            <person name="Andrzejewski T.M."/>
            <person name="Davidsen T.M."/>
            <person name="Wayne K.J."/>
            <person name="Tettelin H."/>
            <person name="Glass J.I."/>
            <person name="Rusch D."/>
            <person name="Podicherti R."/>
            <person name="Tsui H.-C.T."/>
            <person name="Winkler M.E."/>
        </authorList>
    </citation>
    <scope>NUCLEOTIDE SEQUENCE</scope>
</reference>
<proteinExistence type="predicted"/>
<evidence type="ECO:0000313" key="1">
    <source>
        <dbReference type="EMBL" id="SVB79570.1"/>
    </source>
</evidence>